<keyword evidence="3" id="KW-1185">Reference proteome</keyword>
<feature type="chain" id="PRO_5001486664" description="Secreted protein" evidence="1">
    <location>
        <begin position="25"/>
        <end position="74"/>
    </location>
</feature>
<accession>A0A016SPR6</accession>
<dbReference type="Proteomes" id="UP000024635">
    <property type="component" value="Unassembled WGS sequence"/>
</dbReference>
<sequence>MLDFPRLHLIVVICLSFSASVARCCRNVVCLQQNRKMRANRIQQDDGYGALFQWNRRAVRQILSSTALENECLW</sequence>
<dbReference type="EMBL" id="JARK01001527">
    <property type="protein sequence ID" value="EYB92678.1"/>
    <property type="molecule type" value="Genomic_DNA"/>
</dbReference>
<evidence type="ECO:0000313" key="2">
    <source>
        <dbReference type="EMBL" id="EYB92678.1"/>
    </source>
</evidence>
<organism evidence="2 3">
    <name type="scientific">Ancylostoma ceylanicum</name>
    <dbReference type="NCBI Taxonomy" id="53326"/>
    <lineage>
        <taxon>Eukaryota</taxon>
        <taxon>Metazoa</taxon>
        <taxon>Ecdysozoa</taxon>
        <taxon>Nematoda</taxon>
        <taxon>Chromadorea</taxon>
        <taxon>Rhabditida</taxon>
        <taxon>Rhabditina</taxon>
        <taxon>Rhabditomorpha</taxon>
        <taxon>Strongyloidea</taxon>
        <taxon>Ancylostomatidae</taxon>
        <taxon>Ancylostomatinae</taxon>
        <taxon>Ancylostoma</taxon>
    </lineage>
</organism>
<gene>
    <name evidence="2" type="primary">Acey_s0191.g1311</name>
    <name evidence="2" type="ORF">Y032_0191g1311</name>
</gene>
<evidence type="ECO:0000313" key="3">
    <source>
        <dbReference type="Proteomes" id="UP000024635"/>
    </source>
</evidence>
<comment type="caution">
    <text evidence="2">The sequence shown here is derived from an EMBL/GenBank/DDBJ whole genome shotgun (WGS) entry which is preliminary data.</text>
</comment>
<feature type="signal peptide" evidence="1">
    <location>
        <begin position="1"/>
        <end position="24"/>
    </location>
</feature>
<keyword evidence="1" id="KW-0732">Signal</keyword>
<proteinExistence type="predicted"/>
<protein>
    <recommendedName>
        <fullName evidence="4">Secreted protein</fullName>
    </recommendedName>
</protein>
<dbReference type="AlphaFoldDB" id="A0A016SPR6"/>
<name>A0A016SPR6_9BILA</name>
<reference evidence="3" key="1">
    <citation type="journal article" date="2015" name="Nat. Genet.">
        <title>The genome and transcriptome of the zoonotic hookworm Ancylostoma ceylanicum identify infection-specific gene families.</title>
        <authorList>
            <person name="Schwarz E.M."/>
            <person name="Hu Y."/>
            <person name="Antoshechkin I."/>
            <person name="Miller M.M."/>
            <person name="Sternberg P.W."/>
            <person name="Aroian R.V."/>
        </authorList>
    </citation>
    <scope>NUCLEOTIDE SEQUENCE</scope>
    <source>
        <strain evidence="3">HY135</strain>
    </source>
</reference>
<evidence type="ECO:0008006" key="4">
    <source>
        <dbReference type="Google" id="ProtNLM"/>
    </source>
</evidence>
<evidence type="ECO:0000256" key="1">
    <source>
        <dbReference type="SAM" id="SignalP"/>
    </source>
</evidence>